<reference evidence="2" key="1">
    <citation type="journal article" date="2023" name="G3 (Bethesda)">
        <title>A reference genome for the long-term kleptoplast-retaining sea slug Elysia crispata morphotype clarki.</title>
        <authorList>
            <person name="Eastman K.E."/>
            <person name="Pendleton A.L."/>
            <person name="Shaikh M.A."/>
            <person name="Suttiyut T."/>
            <person name="Ogas R."/>
            <person name="Tomko P."/>
            <person name="Gavelis G."/>
            <person name="Widhalm J.R."/>
            <person name="Wisecaver J.H."/>
        </authorList>
    </citation>
    <scope>NUCLEOTIDE SEQUENCE</scope>
    <source>
        <strain evidence="2">ECLA1</strain>
    </source>
</reference>
<evidence type="ECO:0000256" key="1">
    <source>
        <dbReference type="SAM" id="MobiDB-lite"/>
    </source>
</evidence>
<sequence>MPHRPRPTRPRSLTPSREDLEGAEGSAEVRPARPEPGGHAVINTVHKRNSEFNTGGKVTNCMMSLSISNYSKIGIEDLWVAGSTLPRPIRSGGTYVQVAINCKSRISRSRTKHNAGYRIPLRMPLNCNSRPEAVEETRGG</sequence>
<feature type="region of interest" description="Disordered" evidence="1">
    <location>
        <begin position="1"/>
        <end position="55"/>
    </location>
</feature>
<dbReference type="Proteomes" id="UP001283361">
    <property type="component" value="Unassembled WGS sequence"/>
</dbReference>
<evidence type="ECO:0000313" key="2">
    <source>
        <dbReference type="EMBL" id="KAK3764300.1"/>
    </source>
</evidence>
<gene>
    <name evidence="2" type="ORF">RRG08_008782</name>
</gene>
<evidence type="ECO:0000313" key="3">
    <source>
        <dbReference type="Proteomes" id="UP001283361"/>
    </source>
</evidence>
<dbReference type="AlphaFoldDB" id="A0AAE0Z7T2"/>
<keyword evidence="3" id="KW-1185">Reference proteome</keyword>
<comment type="caution">
    <text evidence="2">The sequence shown here is derived from an EMBL/GenBank/DDBJ whole genome shotgun (WGS) entry which is preliminary data.</text>
</comment>
<organism evidence="2 3">
    <name type="scientific">Elysia crispata</name>
    <name type="common">lettuce slug</name>
    <dbReference type="NCBI Taxonomy" id="231223"/>
    <lineage>
        <taxon>Eukaryota</taxon>
        <taxon>Metazoa</taxon>
        <taxon>Spiralia</taxon>
        <taxon>Lophotrochozoa</taxon>
        <taxon>Mollusca</taxon>
        <taxon>Gastropoda</taxon>
        <taxon>Heterobranchia</taxon>
        <taxon>Euthyneura</taxon>
        <taxon>Panpulmonata</taxon>
        <taxon>Sacoglossa</taxon>
        <taxon>Placobranchoidea</taxon>
        <taxon>Plakobranchidae</taxon>
        <taxon>Elysia</taxon>
    </lineage>
</organism>
<proteinExistence type="predicted"/>
<dbReference type="EMBL" id="JAWDGP010004450">
    <property type="protein sequence ID" value="KAK3764300.1"/>
    <property type="molecule type" value="Genomic_DNA"/>
</dbReference>
<accession>A0AAE0Z7T2</accession>
<name>A0AAE0Z7T2_9GAST</name>
<protein>
    <submittedName>
        <fullName evidence="2">Uncharacterized protein</fullName>
    </submittedName>
</protein>